<dbReference type="PROSITE" id="PS50879">
    <property type="entry name" value="RNASE_H_1"/>
    <property type="match status" value="1"/>
</dbReference>
<gene>
    <name evidence="2" type="ORF">MICPUCDRAFT_42636</name>
</gene>
<dbReference type="EMBL" id="GG663748">
    <property type="protein sequence ID" value="EEH52505.1"/>
    <property type="molecule type" value="Genomic_DNA"/>
</dbReference>
<organism evidence="3">
    <name type="scientific">Micromonas pusilla (strain CCMP1545)</name>
    <name type="common">Picoplanktonic green alga</name>
    <dbReference type="NCBI Taxonomy" id="564608"/>
    <lineage>
        <taxon>Eukaryota</taxon>
        <taxon>Viridiplantae</taxon>
        <taxon>Chlorophyta</taxon>
        <taxon>Mamiellophyceae</taxon>
        <taxon>Mamiellales</taxon>
        <taxon>Mamiellaceae</taxon>
        <taxon>Micromonas</taxon>
    </lineage>
</organism>
<evidence type="ECO:0000259" key="1">
    <source>
        <dbReference type="PROSITE" id="PS50879"/>
    </source>
</evidence>
<dbReference type="GO" id="GO:0004523">
    <property type="term" value="F:RNA-DNA hybrid ribonuclease activity"/>
    <property type="evidence" value="ECO:0007669"/>
    <property type="project" value="InterPro"/>
</dbReference>
<dbReference type="Gene3D" id="3.30.420.10">
    <property type="entry name" value="Ribonuclease H-like superfamily/Ribonuclease H"/>
    <property type="match status" value="1"/>
</dbReference>
<dbReference type="OrthoDB" id="245563at2759"/>
<dbReference type="GO" id="GO:0003676">
    <property type="term" value="F:nucleic acid binding"/>
    <property type="evidence" value="ECO:0007669"/>
    <property type="project" value="InterPro"/>
</dbReference>
<dbReference type="KEGG" id="mpp:MICPUCDRAFT_42636"/>
<evidence type="ECO:0000313" key="2">
    <source>
        <dbReference type="EMBL" id="EEH52505.1"/>
    </source>
</evidence>
<evidence type="ECO:0000313" key="3">
    <source>
        <dbReference type="Proteomes" id="UP000001876"/>
    </source>
</evidence>
<protein>
    <submittedName>
        <fullName evidence="2">Predicted protein</fullName>
    </submittedName>
</protein>
<dbReference type="InterPro" id="IPR036397">
    <property type="entry name" value="RNaseH_sf"/>
</dbReference>
<dbReference type="Pfam" id="PF00075">
    <property type="entry name" value="RNase_H"/>
    <property type="match status" value="1"/>
</dbReference>
<accession>C1N5I6</accession>
<reference evidence="2 3" key="1">
    <citation type="journal article" date="2009" name="Science">
        <title>Green evolution and dynamic adaptations revealed by genomes of the marine picoeukaryotes Micromonas.</title>
        <authorList>
            <person name="Worden A.Z."/>
            <person name="Lee J.H."/>
            <person name="Mock T."/>
            <person name="Rouze P."/>
            <person name="Simmons M.P."/>
            <person name="Aerts A.L."/>
            <person name="Allen A.E."/>
            <person name="Cuvelier M.L."/>
            <person name="Derelle E."/>
            <person name="Everett M.V."/>
            <person name="Foulon E."/>
            <person name="Grimwood J."/>
            <person name="Gundlach H."/>
            <person name="Henrissat B."/>
            <person name="Napoli C."/>
            <person name="McDonald S.M."/>
            <person name="Parker M.S."/>
            <person name="Rombauts S."/>
            <person name="Salamov A."/>
            <person name="Von Dassow P."/>
            <person name="Badger J.H."/>
            <person name="Coutinho P.M."/>
            <person name="Demir E."/>
            <person name="Dubchak I."/>
            <person name="Gentemann C."/>
            <person name="Eikrem W."/>
            <person name="Gready J.E."/>
            <person name="John U."/>
            <person name="Lanier W."/>
            <person name="Lindquist E.A."/>
            <person name="Lucas S."/>
            <person name="Mayer K.F."/>
            <person name="Moreau H."/>
            <person name="Not F."/>
            <person name="Otillar R."/>
            <person name="Panaud O."/>
            <person name="Pangilinan J."/>
            <person name="Paulsen I."/>
            <person name="Piegu B."/>
            <person name="Poliakov A."/>
            <person name="Robbens S."/>
            <person name="Schmutz J."/>
            <person name="Toulza E."/>
            <person name="Wyss T."/>
            <person name="Zelensky A."/>
            <person name="Zhou K."/>
            <person name="Armbrust E.V."/>
            <person name="Bhattacharya D."/>
            <person name="Goodenough U.W."/>
            <person name="Van de Peer Y."/>
            <person name="Grigoriev I.V."/>
        </authorList>
    </citation>
    <scope>NUCLEOTIDE SEQUENCE [LARGE SCALE GENOMIC DNA]</scope>
    <source>
        <strain evidence="2 3">CCMP1545</strain>
    </source>
</reference>
<dbReference type="GeneID" id="9688605"/>
<dbReference type="InterPro" id="IPR002156">
    <property type="entry name" value="RNaseH_domain"/>
</dbReference>
<dbReference type="RefSeq" id="XP_003063369.1">
    <property type="nucleotide sequence ID" value="XM_003063323.1"/>
</dbReference>
<dbReference type="Proteomes" id="UP000001876">
    <property type="component" value="Unassembled WGS sequence"/>
</dbReference>
<keyword evidence="3" id="KW-1185">Reference proteome</keyword>
<proteinExistence type="predicted"/>
<dbReference type="AlphaFoldDB" id="C1N5I6"/>
<dbReference type="InterPro" id="IPR012337">
    <property type="entry name" value="RNaseH-like_sf"/>
</dbReference>
<dbReference type="OMA" id="CAWWPEL"/>
<name>C1N5I6_MICPC</name>
<feature type="domain" description="RNase H type-1" evidence="1">
    <location>
        <begin position="1"/>
        <end position="145"/>
    </location>
</feature>
<dbReference type="SUPFAM" id="SSF53098">
    <property type="entry name" value="Ribonuclease H-like"/>
    <property type="match status" value="1"/>
</dbReference>
<sequence>MIVAHVDGSVEPKRFPPVAGVGVYYRPGDALNYAARAPLAEDNNATELLAVFVALVRHPRRSPITIRTDSRATLDVLERLARGDGLRAFKFKGARGAASCRATLFWLRAVLFWREAATAVRKVKAHAAATPDNATADALARVGANASAKRVVPYAPTGGGFFRLGGGGGGGGGGGARRYEVALFFEIARFLSGARGEGNGALEDIVDS</sequence>